<evidence type="ECO:0000256" key="2">
    <source>
        <dbReference type="PROSITE-ProRule" id="PRU00335"/>
    </source>
</evidence>
<dbReference type="PANTHER" id="PTHR30055:SF226">
    <property type="entry name" value="HTH-TYPE TRANSCRIPTIONAL REGULATOR PKSA"/>
    <property type="match status" value="1"/>
</dbReference>
<dbReference type="EMBL" id="FSHM01000001">
    <property type="protein sequence ID" value="SIA15199.1"/>
    <property type="molecule type" value="Genomic_DNA"/>
</dbReference>
<dbReference type="PANTHER" id="PTHR30055">
    <property type="entry name" value="HTH-TYPE TRANSCRIPTIONAL REGULATOR RUTR"/>
    <property type="match status" value="1"/>
</dbReference>
<evidence type="ECO:0000313" key="6">
    <source>
        <dbReference type="Proteomes" id="UP000184831"/>
    </source>
</evidence>
<dbReference type="RefSeq" id="WP_005095269.1">
    <property type="nucleotide sequence ID" value="NZ_AP028613.1"/>
</dbReference>
<evidence type="ECO:0000313" key="5">
    <source>
        <dbReference type="EMBL" id="SIL85740.1"/>
    </source>
</evidence>
<feature type="DNA-binding region" description="H-T-H motif" evidence="2">
    <location>
        <begin position="34"/>
        <end position="53"/>
    </location>
</feature>
<dbReference type="Pfam" id="PF00440">
    <property type="entry name" value="TetR_N"/>
    <property type="match status" value="1"/>
</dbReference>
<dbReference type="GO" id="GO:0000976">
    <property type="term" value="F:transcription cis-regulatory region binding"/>
    <property type="evidence" value="ECO:0007669"/>
    <property type="project" value="TreeGrafter"/>
</dbReference>
<dbReference type="PROSITE" id="PS50977">
    <property type="entry name" value="HTH_TETR_2"/>
    <property type="match status" value="1"/>
</dbReference>
<name>A0A1M8ZMX2_9MYCO</name>
<protein>
    <submittedName>
        <fullName evidence="4">Possible transcriptional TetR regulatory protein</fullName>
    </submittedName>
</protein>
<evidence type="ECO:0000256" key="1">
    <source>
        <dbReference type="ARBA" id="ARBA00023125"/>
    </source>
</evidence>
<dbReference type="SUPFAM" id="SSF46689">
    <property type="entry name" value="Homeodomain-like"/>
    <property type="match status" value="1"/>
</dbReference>
<dbReference type="GO" id="GO:0003700">
    <property type="term" value="F:DNA-binding transcription factor activity"/>
    <property type="evidence" value="ECO:0007669"/>
    <property type="project" value="TreeGrafter"/>
</dbReference>
<accession>A0A1M8ZMX2</accession>
<feature type="domain" description="HTH tetR-type" evidence="3">
    <location>
        <begin position="11"/>
        <end position="71"/>
    </location>
</feature>
<dbReference type="InterPro" id="IPR001647">
    <property type="entry name" value="HTH_TetR"/>
</dbReference>
<dbReference type="EMBL" id="FSQE01000001">
    <property type="protein sequence ID" value="SIL85740.1"/>
    <property type="molecule type" value="Genomic_DNA"/>
</dbReference>
<dbReference type="Gene3D" id="1.10.357.10">
    <property type="entry name" value="Tetracycline Repressor, domain 2"/>
    <property type="match status" value="1"/>
</dbReference>
<dbReference type="GeneID" id="93381307"/>
<evidence type="ECO:0000259" key="3">
    <source>
        <dbReference type="PROSITE" id="PS50977"/>
    </source>
</evidence>
<sequence length="191" mass="20805">MPRNRQQIPRAERESAILEQAVELFAANGYRGTSVAAVGRAAGVAPAAVHWYYPTKDDLFAAAVTSIFDSVRERVEADPSINGEPYGELVALLSESQSYRNLHREAYERMEGSEAVRAAYEHVQSWLDERLLAAIAQRNRGGVNSELVADAAHVLFEGILISSRRLDRSAGELIGLVVDALVAVAVTKRGS</sequence>
<dbReference type="Proteomes" id="UP000184831">
    <property type="component" value="Unassembled WGS sequence"/>
</dbReference>
<comment type="caution">
    <text evidence="4">The sequence shown here is derived from an EMBL/GenBank/DDBJ whole genome shotgun (WGS) entry which is preliminary data.</text>
</comment>
<dbReference type="Proteomes" id="UP000185210">
    <property type="component" value="Unassembled WGS sequence"/>
</dbReference>
<gene>
    <name evidence="4" type="ORF">SAMEA2070301_00392</name>
    <name evidence="5" type="ORF">SAMEA2152244_00330</name>
</gene>
<evidence type="ECO:0000313" key="4">
    <source>
        <dbReference type="EMBL" id="SIA15199.1"/>
    </source>
</evidence>
<organism evidence="4 7">
    <name type="scientific">Mycobacteroides abscessus subsp. abscessus</name>
    <dbReference type="NCBI Taxonomy" id="1185650"/>
    <lineage>
        <taxon>Bacteria</taxon>
        <taxon>Bacillati</taxon>
        <taxon>Actinomycetota</taxon>
        <taxon>Actinomycetes</taxon>
        <taxon>Mycobacteriales</taxon>
        <taxon>Mycobacteriaceae</taxon>
        <taxon>Mycobacteroides</taxon>
        <taxon>Mycobacteroides abscessus</taxon>
    </lineage>
</organism>
<dbReference type="InterPro" id="IPR050109">
    <property type="entry name" value="HTH-type_TetR-like_transc_reg"/>
</dbReference>
<keyword evidence="1 2" id="KW-0238">DNA-binding</keyword>
<proteinExistence type="predicted"/>
<dbReference type="PRINTS" id="PR00455">
    <property type="entry name" value="HTHTETR"/>
</dbReference>
<reference evidence="6 7" key="1">
    <citation type="submission" date="2016-11" db="EMBL/GenBank/DDBJ databases">
        <authorList>
            <consortium name="Pathogen Informatics"/>
        </authorList>
    </citation>
    <scope>NUCLEOTIDE SEQUENCE [LARGE SCALE GENOMIC DNA]</scope>
    <source>
        <strain evidence="4 7">104</strain>
        <strain evidence="5 6">696</strain>
    </source>
</reference>
<dbReference type="InterPro" id="IPR009057">
    <property type="entry name" value="Homeodomain-like_sf"/>
</dbReference>
<dbReference type="AlphaFoldDB" id="A0A1M8ZMX2"/>
<evidence type="ECO:0000313" key="7">
    <source>
        <dbReference type="Proteomes" id="UP000185210"/>
    </source>
</evidence>